<dbReference type="EMBL" id="CP131059">
    <property type="protein sequence ID" value="WNY23399.1"/>
    <property type="molecule type" value="Genomic_DNA"/>
</dbReference>
<sequence length="166" mass="19183">MSKKQNTSDKASKIPKTSKTPDNKTSGKMNRITVGDVSNKQKGFSPRERPLSPKIDTSDLLIYSFEHYEKCGIKNVCLYKQSKDERKVFDSFIHDTLGYTAEEIKKIKGYRNTGENSHVPKDPEHIDRGFHPLHHFYLSSTYRLHGFCDENIFYIISMDPPHDVNE</sequence>
<dbReference type="KEGG" id="mehf:MmiHf6_07060"/>
<feature type="compositionally biased region" description="Polar residues" evidence="1">
    <location>
        <begin position="13"/>
        <end position="28"/>
    </location>
</feature>
<keyword evidence="3" id="KW-1185">Reference proteome</keyword>
<evidence type="ECO:0000313" key="3">
    <source>
        <dbReference type="Proteomes" id="UP001302978"/>
    </source>
</evidence>
<reference evidence="2 3" key="1">
    <citation type="submission" date="2023-07" db="EMBL/GenBank/DDBJ databases">
        <title>Closed genoem sequence of Methanomicrococcus sp. Hf6.</title>
        <authorList>
            <person name="Poehlein A."/>
            <person name="Protasov E."/>
            <person name="Platt K."/>
            <person name="Reeh H."/>
            <person name="Daniel R."/>
            <person name="Brune A."/>
        </authorList>
    </citation>
    <scope>NUCLEOTIDE SEQUENCE [LARGE SCALE GENOMIC DNA]</scope>
    <source>
        <strain evidence="2 3">Hf6</strain>
    </source>
</reference>
<organism evidence="2 3">
    <name type="scientific">Methanimicrococcus hongohii</name>
    <dbReference type="NCBI Taxonomy" id="3028295"/>
    <lineage>
        <taxon>Archaea</taxon>
        <taxon>Methanobacteriati</taxon>
        <taxon>Methanobacteriota</taxon>
        <taxon>Stenosarchaea group</taxon>
        <taxon>Methanomicrobia</taxon>
        <taxon>Methanosarcinales</taxon>
        <taxon>Methanosarcinaceae</taxon>
        <taxon>Methanimicrococcus</taxon>
    </lineage>
</organism>
<feature type="compositionally biased region" description="Basic and acidic residues" evidence="1">
    <location>
        <begin position="1"/>
        <end position="12"/>
    </location>
</feature>
<dbReference type="AlphaFoldDB" id="A0AA96UZB1"/>
<evidence type="ECO:0000313" key="2">
    <source>
        <dbReference type="EMBL" id="WNY23399.1"/>
    </source>
</evidence>
<proteinExistence type="predicted"/>
<name>A0AA96UZB1_9EURY</name>
<feature type="region of interest" description="Disordered" evidence="1">
    <location>
        <begin position="1"/>
        <end position="51"/>
    </location>
</feature>
<dbReference type="Proteomes" id="UP001302978">
    <property type="component" value="Chromosome"/>
</dbReference>
<protein>
    <submittedName>
        <fullName evidence="2">Uncharacterized protein</fullName>
    </submittedName>
</protein>
<dbReference type="NCBIfam" id="NF046006">
    <property type="entry name" value="MAG6450_fam"/>
    <property type="match status" value="1"/>
</dbReference>
<accession>A0AA96UZB1</accession>
<dbReference type="RefSeq" id="WP_316558414.1">
    <property type="nucleotide sequence ID" value="NZ_CP131059.1"/>
</dbReference>
<gene>
    <name evidence="2" type="ORF">MmiHf6_07060</name>
</gene>
<dbReference type="GeneID" id="85195216"/>
<evidence type="ECO:0000256" key="1">
    <source>
        <dbReference type="SAM" id="MobiDB-lite"/>
    </source>
</evidence>